<proteinExistence type="predicted"/>
<dbReference type="OrthoDB" id="9794147at2"/>
<dbReference type="Gene3D" id="2.40.128.110">
    <property type="entry name" value="Lipid/polyisoprenoid-binding, YceI-like"/>
    <property type="match status" value="1"/>
</dbReference>
<dbReference type="AlphaFoldDB" id="A0A4R8DIB0"/>
<accession>A0A4R8DIB0</accession>
<reference evidence="1 2" key="1">
    <citation type="submission" date="2019-03" db="EMBL/GenBank/DDBJ databases">
        <title>Genomic Encyclopedia of Type Strains, Phase IV (KMG-IV): sequencing the most valuable type-strain genomes for metagenomic binning, comparative biology and taxonomic classification.</title>
        <authorList>
            <person name="Goeker M."/>
        </authorList>
    </citation>
    <scope>NUCLEOTIDE SEQUENCE [LARGE SCALE GENOMIC DNA]</scope>
    <source>
        <strain evidence="1 2">DSM 100059</strain>
    </source>
</reference>
<dbReference type="InterPro" id="IPR036761">
    <property type="entry name" value="TTHA0802/YceI-like_sf"/>
</dbReference>
<dbReference type="EMBL" id="SODV01000002">
    <property type="protein sequence ID" value="TDW96710.1"/>
    <property type="molecule type" value="Genomic_DNA"/>
</dbReference>
<name>A0A4R8DIB0_9BACT</name>
<gene>
    <name evidence="1" type="ORF">EDB95_4546</name>
</gene>
<dbReference type="RefSeq" id="WP_133997624.1">
    <property type="nucleotide sequence ID" value="NZ_SODV01000002.1"/>
</dbReference>
<protein>
    <recommendedName>
        <fullName evidence="3">YceI-like domain-containing protein</fullName>
    </recommendedName>
</protein>
<organism evidence="1 2">
    <name type="scientific">Dinghuibacter silviterrae</name>
    <dbReference type="NCBI Taxonomy" id="1539049"/>
    <lineage>
        <taxon>Bacteria</taxon>
        <taxon>Pseudomonadati</taxon>
        <taxon>Bacteroidota</taxon>
        <taxon>Chitinophagia</taxon>
        <taxon>Chitinophagales</taxon>
        <taxon>Chitinophagaceae</taxon>
        <taxon>Dinghuibacter</taxon>
    </lineage>
</organism>
<evidence type="ECO:0000313" key="1">
    <source>
        <dbReference type="EMBL" id="TDW96710.1"/>
    </source>
</evidence>
<evidence type="ECO:0008006" key="3">
    <source>
        <dbReference type="Google" id="ProtNLM"/>
    </source>
</evidence>
<sequence>MQLLILLMILLGSRWVVQKSSSLCIAGHTNINHFTCGVPQCAEPDTLYFLPEGSRGSVPGIPLCGTVRLNIDDFDCHNKVMTDDFKTTVRANRFPQLKISFINLERMPSARCCPEAVKGWVEIELAGTCRLFEIDYTILRSEPGVLELDGKRTLAFHDFALDPPRKMGGLIKVNDTLDVHFSLYLKQIN</sequence>
<evidence type="ECO:0000313" key="2">
    <source>
        <dbReference type="Proteomes" id="UP000294498"/>
    </source>
</evidence>
<keyword evidence="2" id="KW-1185">Reference proteome</keyword>
<dbReference type="Proteomes" id="UP000294498">
    <property type="component" value="Unassembled WGS sequence"/>
</dbReference>
<comment type="caution">
    <text evidence="1">The sequence shown here is derived from an EMBL/GenBank/DDBJ whole genome shotgun (WGS) entry which is preliminary data.</text>
</comment>